<dbReference type="Proteomes" id="UP000070544">
    <property type="component" value="Unassembled WGS sequence"/>
</dbReference>
<accession>A0A139AK05</accession>
<feature type="compositionally biased region" description="Low complexity" evidence="1">
    <location>
        <begin position="15"/>
        <end position="26"/>
    </location>
</feature>
<keyword evidence="3" id="KW-1185">Reference proteome</keyword>
<evidence type="ECO:0000313" key="2">
    <source>
        <dbReference type="EMBL" id="KXS17028.1"/>
    </source>
</evidence>
<evidence type="ECO:0000256" key="1">
    <source>
        <dbReference type="SAM" id="MobiDB-lite"/>
    </source>
</evidence>
<feature type="region of interest" description="Disordered" evidence="1">
    <location>
        <begin position="63"/>
        <end position="85"/>
    </location>
</feature>
<feature type="region of interest" description="Disordered" evidence="1">
    <location>
        <begin position="1"/>
        <end position="26"/>
    </location>
</feature>
<reference evidence="2 3" key="1">
    <citation type="journal article" date="2015" name="Genome Biol. Evol.">
        <title>Phylogenomic analyses indicate that early fungi evolved digesting cell walls of algal ancestors of land plants.</title>
        <authorList>
            <person name="Chang Y."/>
            <person name="Wang S."/>
            <person name="Sekimoto S."/>
            <person name="Aerts A.L."/>
            <person name="Choi C."/>
            <person name="Clum A."/>
            <person name="LaButti K.M."/>
            <person name="Lindquist E.A."/>
            <person name="Yee Ngan C."/>
            <person name="Ohm R.A."/>
            <person name="Salamov A.A."/>
            <person name="Grigoriev I.V."/>
            <person name="Spatafora J.W."/>
            <person name="Berbee M.L."/>
        </authorList>
    </citation>
    <scope>NUCLEOTIDE SEQUENCE [LARGE SCALE GENOMIC DNA]</scope>
    <source>
        <strain evidence="2 3">JEL478</strain>
    </source>
</reference>
<gene>
    <name evidence="2" type="ORF">M427DRAFT_68758</name>
</gene>
<organism evidence="2 3">
    <name type="scientific">Gonapodya prolifera (strain JEL478)</name>
    <name type="common">Monoblepharis prolifera</name>
    <dbReference type="NCBI Taxonomy" id="1344416"/>
    <lineage>
        <taxon>Eukaryota</taxon>
        <taxon>Fungi</taxon>
        <taxon>Fungi incertae sedis</taxon>
        <taxon>Chytridiomycota</taxon>
        <taxon>Chytridiomycota incertae sedis</taxon>
        <taxon>Monoblepharidomycetes</taxon>
        <taxon>Monoblepharidales</taxon>
        <taxon>Gonapodyaceae</taxon>
        <taxon>Gonapodya</taxon>
    </lineage>
</organism>
<dbReference type="EMBL" id="KQ965749">
    <property type="protein sequence ID" value="KXS17028.1"/>
    <property type="molecule type" value="Genomic_DNA"/>
</dbReference>
<name>A0A139AK05_GONPJ</name>
<feature type="compositionally biased region" description="Gly residues" evidence="1">
    <location>
        <begin position="379"/>
        <end position="390"/>
    </location>
</feature>
<proteinExistence type="predicted"/>
<feature type="region of interest" description="Disordered" evidence="1">
    <location>
        <begin position="335"/>
        <end position="420"/>
    </location>
</feature>
<dbReference type="AlphaFoldDB" id="A0A139AK05"/>
<protein>
    <submittedName>
        <fullName evidence="2">Uncharacterized protein</fullName>
    </submittedName>
</protein>
<feature type="compositionally biased region" description="Low complexity" evidence="1">
    <location>
        <begin position="391"/>
        <end position="404"/>
    </location>
</feature>
<sequence length="420" mass="44291">MMSPTVPPQESQNFPPVGNLDVPGGPGVLLPPKLKYTGTSEERLDRVEEIVRQVLMNQMQSGTVGGTAATTPSEPTPATPLTETFARPGSDKFELTINQKKSIRAIFKPCLYDLDQWSFAEYATVGDVVHKAISNGIFTKELYGIPKYQQWINSWISTEISNERSYLKAKIRGYWDHDAKNLASGIWSVSLGEVTDAMATKAVLLRYSASRIPADLPNEKYWSELDRQLSAFIVTETTSPTDAERIQNHIATIVSSDRLLHTATGKVTKEKKPGTGKKRKLEEHLPLTPSNTTTGSANITMGVGVGATAGTKITMGAGVGATGGTIITRVRAGPGVGGAPAARQTGQRRAVAQRDATTSRTAGSGQGLGTTVASRGRGRGVSQGAGGTVGSAGLRRGAARNGRGQSTGDVAMGPEAAGGE</sequence>
<evidence type="ECO:0000313" key="3">
    <source>
        <dbReference type="Proteomes" id="UP000070544"/>
    </source>
</evidence>